<keyword evidence="2" id="KW-1185">Reference proteome</keyword>
<protein>
    <submittedName>
        <fullName evidence="1">Uncharacterized protein</fullName>
    </submittedName>
</protein>
<dbReference type="EnsemblPlants" id="AVESA.00010b.r2.7CG0713980.2">
    <property type="protein sequence ID" value="AVESA.00010b.r2.7CG0713980.2.CDS"/>
    <property type="gene ID" value="AVESA.00010b.r2.7CG0713980"/>
</dbReference>
<name>A0ACD6ABS6_AVESA</name>
<evidence type="ECO:0000313" key="1">
    <source>
        <dbReference type="EnsemblPlants" id="AVESA.00010b.r2.7CG0713980.2.CDS"/>
    </source>
</evidence>
<evidence type="ECO:0000313" key="2">
    <source>
        <dbReference type="Proteomes" id="UP001732700"/>
    </source>
</evidence>
<reference evidence="1" key="1">
    <citation type="submission" date="2021-05" db="EMBL/GenBank/DDBJ databases">
        <authorList>
            <person name="Scholz U."/>
            <person name="Mascher M."/>
            <person name="Fiebig A."/>
        </authorList>
    </citation>
    <scope>NUCLEOTIDE SEQUENCE [LARGE SCALE GENOMIC DNA]</scope>
</reference>
<proteinExistence type="predicted"/>
<accession>A0ACD6ABS6</accession>
<reference evidence="1" key="2">
    <citation type="submission" date="2025-09" db="UniProtKB">
        <authorList>
            <consortium name="EnsemblPlants"/>
        </authorList>
    </citation>
    <scope>IDENTIFICATION</scope>
</reference>
<dbReference type="Proteomes" id="UP001732700">
    <property type="component" value="Chromosome 7C"/>
</dbReference>
<sequence length="282" mass="32288">MLDTPAIPAREREEETGHDRIFTEFMAGYRLAPPCIIPLYPRAPLLLSPLLPGRKFSPGGRSSARSTRDAWFYERSVARFEELVDGGERFLARFRRELEYFRRPRLPSESDVMGEIVRSNCTDRMKSYLESGGGLHCQNISNLSQLHSCEGGLKVYINKVNALLKELQCLVEDAYDAALTANLSAIKFRDESSTDNKMNDQSHFREEKEEQPADQLDRDSSLVTLMILVHNMLKLDYTMQEKIVKSLSLKSSSTELESYCLMWDLRPYIDGNVMDLAWKTCP</sequence>
<organism evidence="1 2">
    <name type="scientific">Avena sativa</name>
    <name type="common">Oat</name>
    <dbReference type="NCBI Taxonomy" id="4498"/>
    <lineage>
        <taxon>Eukaryota</taxon>
        <taxon>Viridiplantae</taxon>
        <taxon>Streptophyta</taxon>
        <taxon>Embryophyta</taxon>
        <taxon>Tracheophyta</taxon>
        <taxon>Spermatophyta</taxon>
        <taxon>Magnoliopsida</taxon>
        <taxon>Liliopsida</taxon>
        <taxon>Poales</taxon>
        <taxon>Poaceae</taxon>
        <taxon>BOP clade</taxon>
        <taxon>Pooideae</taxon>
        <taxon>Poodae</taxon>
        <taxon>Poeae</taxon>
        <taxon>Poeae Chloroplast Group 1 (Aveneae type)</taxon>
        <taxon>Aveninae</taxon>
        <taxon>Avena</taxon>
    </lineage>
</organism>